<keyword evidence="4" id="KW-0378">Hydrolase</keyword>
<dbReference type="InterPro" id="IPR029149">
    <property type="entry name" value="Creatin/AminoP/Spt16_N"/>
</dbReference>
<dbReference type="InterPro" id="IPR036005">
    <property type="entry name" value="Creatinase/aminopeptidase-like"/>
</dbReference>
<dbReference type="SUPFAM" id="SSF53092">
    <property type="entry name" value="Creatinase/prolidase N-terminal domain"/>
    <property type="match status" value="1"/>
</dbReference>
<gene>
    <name evidence="4" type="ORF">MGAL_10B061871</name>
</gene>
<sequence>MDQEINKIARIMVLKSFVTNGHEISQQRFDSIPVESYNIKRENCVTNSVTSSRLSEGRNLFDKYNIDAYIITADDVHMHPGLSNIAKCDKRLQAVSGFSANFGIAVVTRTSAALWTDGRHFRQAEKETDCGWEIYRKGGPEAVTVTDWITQKLQTIEGEKHVGSAPSYMNAVWWRNFDTVLSPSNIRLLPIDNDLVDQIWTDSRSVRPSKDLNSLDIKYAGRTWQQKVEDVRKEMTKKNVDVLVVTGVDEIAWLFNVRGKDFANKPYFYSFASIDKNSVSLYIIDCKSKLNKVPTDPESKQKLKDHLKTGADGKCTRECVQVMEYDHNQFVLNIASLAEKSTGRVWMSYDCNYKLYSAIPKEKVYQAIPPTLYLKAKKNFIERNGMRNSNLFDSVVIIEFFARLEKEILEGIPWTVHQAAEEAIKVRSRSLSLYRDQSFNTLSGSGHRGADFRYHPSEETDHDITTTEIFNQDSGGQYLDGTSDLTRTFHYGNATEHEKEMYTRVLMAHINLSNLKFPVGQTGRAIDAVSREPLWEVGVDYMHETGHGISHNGAVVEGPASISCIEETHMSDVKLDASLFGGDDNQLERVPDSADYPINEHMCFTTEPGYYEEGYFGIRIENVMIVRKCKQKYNISSHHFLEFETVTFIPYEPKLINYDIMSQSEVDWMNSYHKEVWDKVSPLLKKKNNNIALEWLHKRVQPVSLHHNIHSFYENSDKIELGRKIHIT</sequence>
<evidence type="ECO:0000313" key="4">
    <source>
        <dbReference type="EMBL" id="VDH92052.1"/>
    </source>
</evidence>
<dbReference type="Pfam" id="PF16189">
    <property type="entry name" value="Creatinase_N_2"/>
    <property type="match status" value="1"/>
</dbReference>
<dbReference type="OrthoDB" id="9995434at2759"/>
<dbReference type="AlphaFoldDB" id="A0A8B6BLD8"/>
<dbReference type="Gene3D" id="3.90.230.10">
    <property type="entry name" value="Creatinase/methionine aminopeptidase superfamily"/>
    <property type="match status" value="1"/>
</dbReference>
<evidence type="ECO:0000259" key="1">
    <source>
        <dbReference type="Pfam" id="PF00557"/>
    </source>
</evidence>
<dbReference type="Pfam" id="PF16188">
    <property type="entry name" value="Peptidase_M24_C"/>
    <property type="match status" value="1"/>
</dbReference>
<dbReference type="EMBL" id="UYJE01000299">
    <property type="protein sequence ID" value="VDH92052.1"/>
    <property type="molecule type" value="Genomic_DNA"/>
</dbReference>
<dbReference type="InterPro" id="IPR032416">
    <property type="entry name" value="Peptidase_M24_C"/>
</dbReference>
<dbReference type="SUPFAM" id="SSF55920">
    <property type="entry name" value="Creatinase/aminopeptidase"/>
    <property type="match status" value="1"/>
</dbReference>
<feature type="domain" description="Peptidase M24" evidence="1">
    <location>
        <begin position="386"/>
        <end position="627"/>
    </location>
</feature>
<accession>A0A8B6BLD8</accession>
<keyword evidence="4" id="KW-0645">Protease</keyword>
<dbReference type="Proteomes" id="UP000596742">
    <property type="component" value="Unassembled WGS sequence"/>
</dbReference>
<dbReference type="InterPro" id="IPR000587">
    <property type="entry name" value="Creatinase_N"/>
</dbReference>
<dbReference type="InterPro" id="IPR000994">
    <property type="entry name" value="Pept_M24"/>
</dbReference>
<dbReference type="EC" id="3.4.11.9" evidence="4"/>
<evidence type="ECO:0000259" key="2">
    <source>
        <dbReference type="Pfam" id="PF01321"/>
    </source>
</evidence>
<dbReference type="Gene3D" id="3.40.350.10">
    <property type="entry name" value="Creatinase/prolidase N-terminal domain"/>
    <property type="match status" value="2"/>
</dbReference>
<evidence type="ECO:0000313" key="5">
    <source>
        <dbReference type="Proteomes" id="UP000596742"/>
    </source>
</evidence>
<dbReference type="PANTHER" id="PTHR43763">
    <property type="entry name" value="XAA-PRO AMINOPEPTIDASE 1"/>
    <property type="match status" value="1"/>
</dbReference>
<keyword evidence="5" id="KW-1185">Reference proteome</keyword>
<dbReference type="PANTHER" id="PTHR43763:SF18">
    <property type="entry name" value="XAA-PRO AMINOPEPTIDASE 1"/>
    <property type="match status" value="1"/>
</dbReference>
<keyword evidence="4" id="KW-0031">Aminopeptidase</keyword>
<dbReference type="Pfam" id="PF00557">
    <property type="entry name" value="Peptidase_M24"/>
    <property type="match status" value="1"/>
</dbReference>
<dbReference type="Pfam" id="PF01321">
    <property type="entry name" value="Creatinase_N"/>
    <property type="match status" value="1"/>
</dbReference>
<reference evidence="4" key="1">
    <citation type="submission" date="2018-11" db="EMBL/GenBank/DDBJ databases">
        <authorList>
            <person name="Alioto T."/>
            <person name="Alioto T."/>
        </authorList>
    </citation>
    <scope>NUCLEOTIDE SEQUENCE</scope>
</reference>
<dbReference type="InterPro" id="IPR050422">
    <property type="entry name" value="X-Pro_aminopeptidase_P"/>
</dbReference>
<dbReference type="GO" id="GO:0004177">
    <property type="term" value="F:aminopeptidase activity"/>
    <property type="evidence" value="ECO:0007669"/>
    <property type="project" value="UniProtKB-KW"/>
</dbReference>
<name>A0A8B6BLD8_MYTGA</name>
<comment type="caution">
    <text evidence="4">The sequence shown here is derived from an EMBL/GenBank/DDBJ whole genome shotgun (WGS) entry which is preliminary data.</text>
</comment>
<feature type="domain" description="Peptidase M24 C-terminal" evidence="3">
    <location>
        <begin position="640"/>
        <end position="702"/>
    </location>
</feature>
<proteinExistence type="predicted"/>
<protein>
    <submittedName>
        <fullName evidence="4">Xaa-Pro aminopeptidase</fullName>
        <ecNumber evidence="4">3.4.11.9</ecNumber>
    </submittedName>
</protein>
<feature type="domain" description="Creatinase N-terminal" evidence="2">
    <location>
        <begin position="53"/>
        <end position="181"/>
    </location>
</feature>
<organism evidence="4 5">
    <name type="scientific">Mytilus galloprovincialis</name>
    <name type="common">Mediterranean mussel</name>
    <dbReference type="NCBI Taxonomy" id="29158"/>
    <lineage>
        <taxon>Eukaryota</taxon>
        <taxon>Metazoa</taxon>
        <taxon>Spiralia</taxon>
        <taxon>Lophotrochozoa</taxon>
        <taxon>Mollusca</taxon>
        <taxon>Bivalvia</taxon>
        <taxon>Autobranchia</taxon>
        <taxon>Pteriomorphia</taxon>
        <taxon>Mytilida</taxon>
        <taxon>Mytiloidea</taxon>
        <taxon>Mytilidae</taxon>
        <taxon>Mytilinae</taxon>
        <taxon>Mytilus</taxon>
    </lineage>
</organism>
<evidence type="ECO:0000259" key="3">
    <source>
        <dbReference type="Pfam" id="PF16188"/>
    </source>
</evidence>